<keyword evidence="2" id="KW-1185">Reference proteome</keyword>
<evidence type="ECO:0000313" key="2">
    <source>
        <dbReference type="Proteomes" id="UP000593571"/>
    </source>
</evidence>
<evidence type="ECO:0000313" key="1">
    <source>
        <dbReference type="EMBL" id="KAF6485424.1"/>
    </source>
</evidence>
<comment type="caution">
    <text evidence="1">The sequence shown here is derived from an EMBL/GenBank/DDBJ whole genome shotgun (WGS) entry which is preliminary data.</text>
</comment>
<name>A0A7J8ILG4_ROUAE</name>
<reference evidence="1 2" key="1">
    <citation type="journal article" date="2020" name="Nature">
        <title>Six reference-quality genomes reveal evolution of bat adaptations.</title>
        <authorList>
            <person name="Jebb D."/>
            <person name="Huang Z."/>
            <person name="Pippel M."/>
            <person name="Hughes G.M."/>
            <person name="Lavrichenko K."/>
            <person name="Devanna P."/>
            <person name="Winkler S."/>
            <person name="Jermiin L.S."/>
            <person name="Skirmuntt E.C."/>
            <person name="Katzourakis A."/>
            <person name="Burkitt-Gray L."/>
            <person name="Ray D.A."/>
            <person name="Sullivan K.A.M."/>
            <person name="Roscito J.G."/>
            <person name="Kirilenko B.M."/>
            <person name="Davalos L.M."/>
            <person name="Corthals A.P."/>
            <person name="Power M.L."/>
            <person name="Jones G."/>
            <person name="Ransome R.D."/>
            <person name="Dechmann D.K.N."/>
            <person name="Locatelli A.G."/>
            <person name="Puechmaille S.J."/>
            <person name="Fedrigo O."/>
            <person name="Jarvis E.D."/>
            <person name="Hiller M."/>
            <person name="Vernes S.C."/>
            <person name="Myers E.W."/>
            <person name="Teeling E.C."/>
        </authorList>
    </citation>
    <scope>NUCLEOTIDE SEQUENCE [LARGE SCALE GENOMIC DNA]</scope>
    <source>
        <strain evidence="1">MRouAeg1</strain>
        <tissue evidence="1">Muscle</tissue>
    </source>
</reference>
<sequence length="148" mass="16725">MEWESMATLDLVNLANQLARTLDELPRIKIAKISSFSALANERPYTKQTPNFCCHCKEPGHWKGIAINVSILKALSLLTSPFKVLLIPGDGPLRSYRGFSQSFLLINLEKLLFKLVRKLFLLLSTLVLHSQCTTTEIMLGFDDNCRND</sequence>
<organism evidence="1 2">
    <name type="scientific">Rousettus aegyptiacus</name>
    <name type="common">Egyptian fruit bat</name>
    <name type="synonym">Pteropus aegyptiacus</name>
    <dbReference type="NCBI Taxonomy" id="9407"/>
    <lineage>
        <taxon>Eukaryota</taxon>
        <taxon>Metazoa</taxon>
        <taxon>Chordata</taxon>
        <taxon>Craniata</taxon>
        <taxon>Vertebrata</taxon>
        <taxon>Euteleostomi</taxon>
        <taxon>Mammalia</taxon>
        <taxon>Eutheria</taxon>
        <taxon>Laurasiatheria</taxon>
        <taxon>Chiroptera</taxon>
        <taxon>Yinpterochiroptera</taxon>
        <taxon>Pteropodoidea</taxon>
        <taxon>Pteropodidae</taxon>
        <taxon>Rousettinae</taxon>
        <taxon>Rousettus</taxon>
    </lineage>
</organism>
<protein>
    <submittedName>
        <fullName evidence="1">Uncharacterized protein</fullName>
    </submittedName>
</protein>
<dbReference type="AlphaFoldDB" id="A0A7J8ILG4"/>
<proteinExistence type="predicted"/>
<accession>A0A7J8ILG4</accession>
<dbReference type="EMBL" id="JACASE010000003">
    <property type="protein sequence ID" value="KAF6485424.1"/>
    <property type="molecule type" value="Genomic_DNA"/>
</dbReference>
<gene>
    <name evidence="1" type="ORF">HJG63_010634</name>
</gene>
<dbReference type="Proteomes" id="UP000593571">
    <property type="component" value="Unassembled WGS sequence"/>
</dbReference>